<reference evidence="3" key="1">
    <citation type="submission" date="2018-03" db="EMBL/GenBank/DDBJ databases">
        <authorList>
            <person name="Rodrigo-Torres L."/>
            <person name="Arahal R. D."/>
            <person name="Lucena T."/>
        </authorList>
    </citation>
    <scope>NUCLEOTIDE SEQUENCE [LARGE SCALE GENOMIC DNA]</scope>
    <source>
        <strain evidence="3">CECT 7615</strain>
    </source>
</reference>
<accession>A0A2R8C5F9</accession>
<gene>
    <name evidence="2" type="ORF">TRM7615_01112</name>
</gene>
<keyword evidence="3" id="KW-1185">Reference proteome</keyword>
<dbReference type="AlphaFoldDB" id="A0A2R8C5F9"/>
<organism evidence="2 3">
    <name type="scientific">Falsiruegeria mediterranea M17</name>
    <dbReference type="NCBI Taxonomy" id="1200281"/>
    <lineage>
        <taxon>Bacteria</taxon>
        <taxon>Pseudomonadati</taxon>
        <taxon>Pseudomonadota</taxon>
        <taxon>Alphaproteobacteria</taxon>
        <taxon>Rhodobacterales</taxon>
        <taxon>Roseobacteraceae</taxon>
        <taxon>Falsiruegeria</taxon>
    </lineage>
</organism>
<sequence>MWVEFGLHHSDFWDITIREYSLIIGARRKAKDAEVQAQRVLNQELGTLIQFAFHDPKNMPDFAKAGETGPRSKPMSNQEARAKLHAYFSSVAAQANSQLSNR</sequence>
<feature type="region of interest" description="Disordered" evidence="1">
    <location>
        <begin position="60"/>
        <end position="79"/>
    </location>
</feature>
<dbReference type="OrthoDB" id="7692524at2"/>
<evidence type="ECO:0000256" key="1">
    <source>
        <dbReference type="SAM" id="MobiDB-lite"/>
    </source>
</evidence>
<dbReference type="EMBL" id="ONZG01000002">
    <property type="protein sequence ID" value="SPJ27622.1"/>
    <property type="molecule type" value="Genomic_DNA"/>
</dbReference>
<evidence type="ECO:0000313" key="3">
    <source>
        <dbReference type="Proteomes" id="UP000244898"/>
    </source>
</evidence>
<proteinExistence type="predicted"/>
<protein>
    <submittedName>
        <fullName evidence="2">Uncharacterized protein</fullName>
    </submittedName>
</protein>
<name>A0A2R8C5F9_9RHOB</name>
<evidence type="ECO:0000313" key="2">
    <source>
        <dbReference type="EMBL" id="SPJ27622.1"/>
    </source>
</evidence>
<dbReference type="RefSeq" id="WP_125133644.1">
    <property type="nucleotide sequence ID" value="NZ_ONZG01000002.1"/>
</dbReference>
<dbReference type="Proteomes" id="UP000244898">
    <property type="component" value="Unassembled WGS sequence"/>
</dbReference>